<evidence type="ECO:0000259" key="2">
    <source>
        <dbReference type="Pfam" id="PF17293"/>
    </source>
</evidence>
<dbReference type="AlphaFoldDB" id="A0A8X6UHF5"/>
<keyword evidence="4" id="KW-1185">Reference proteome</keyword>
<sequence length="120" mass="14032">MTRYPLWVRLTHIKTRNRALINRTINRDWKEFYCKISAREDNSFDLNRIITQKTTTFHCSVAELQINCSDFEKAGNFQDSLESTFQENWLSISDEKIEEGKESSDFIENDPLSPNSAPGH</sequence>
<evidence type="ECO:0000256" key="1">
    <source>
        <dbReference type="SAM" id="MobiDB-lite"/>
    </source>
</evidence>
<evidence type="ECO:0000313" key="3">
    <source>
        <dbReference type="EMBL" id="GFU15228.1"/>
    </source>
</evidence>
<proteinExistence type="predicted"/>
<feature type="domain" description="Arm DNA-binding" evidence="2">
    <location>
        <begin position="3"/>
        <end position="67"/>
    </location>
</feature>
<comment type="caution">
    <text evidence="3">The sequence shown here is derived from an EMBL/GenBank/DDBJ whole genome shotgun (WGS) entry which is preliminary data.</text>
</comment>
<accession>A0A8X6UHF5</accession>
<organism evidence="3 4">
    <name type="scientific">Nephila pilipes</name>
    <name type="common">Giant wood spider</name>
    <name type="synonym">Nephila maculata</name>
    <dbReference type="NCBI Taxonomy" id="299642"/>
    <lineage>
        <taxon>Eukaryota</taxon>
        <taxon>Metazoa</taxon>
        <taxon>Ecdysozoa</taxon>
        <taxon>Arthropoda</taxon>
        <taxon>Chelicerata</taxon>
        <taxon>Arachnida</taxon>
        <taxon>Araneae</taxon>
        <taxon>Araneomorphae</taxon>
        <taxon>Entelegynae</taxon>
        <taxon>Araneoidea</taxon>
        <taxon>Nephilidae</taxon>
        <taxon>Nephila</taxon>
    </lineage>
</organism>
<evidence type="ECO:0000313" key="4">
    <source>
        <dbReference type="Proteomes" id="UP000887013"/>
    </source>
</evidence>
<name>A0A8X6UHF5_NEPPI</name>
<dbReference type="EMBL" id="BMAW01126093">
    <property type="protein sequence ID" value="GFU15228.1"/>
    <property type="molecule type" value="Genomic_DNA"/>
</dbReference>
<dbReference type="Pfam" id="PF17293">
    <property type="entry name" value="Arm-DNA-bind_5"/>
    <property type="match status" value="1"/>
</dbReference>
<dbReference type="Proteomes" id="UP000887013">
    <property type="component" value="Unassembled WGS sequence"/>
</dbReference>
<gene>
    <name evidence="3" type="ORF">NPIL_263241</name>
</gene>
<protein>
    <recommendedName>
        <fullName evidence="2">Arm DNA-binding domain-containing protein</fullName>
    </recommendedName>
</protein>
<reference evidence="3" key="1">
    <citation type="submission" date="2020-08" db="EMBL/GenBank/DDBJ databases">
        <title>Multicomponent nature underlies the extraordinary mechanical properties of spider dragline silk.</title>
        <authorList>
            <person name="Kono N."/>
            <person name="Nakamura H."/>
            <person name="Mori M."/>
            <person name="Yoshida Y."/>
            <person name="Ohtoshi R."/>
            <person name="Malay A.D."/>
            <person name="Moran D.A.P."/>
            <person name="Tomita M."/>
            <person name="Numata K."/>
            <person name="Arakawa K."/>
        </authorList>
    </citation>
    <scope>NUCLEOTIDE SEQUENCE</scope>
</reference>
<dbReference type="InterPro" id="IPR035386">
    <property type="entry name" value="Arm-DNA-bind_5"/>
</dbReference>
<feature type="region of interest" description="Disordered" evidence="1">
    <location>
        <begin position="99"/>
        <end position="120"/>
    </location>
</feature>